<dbReference type="EMBL" id="AP029263">
    <property type="protein sequence ID" value="BFF90520.1"/>
    <property type="molecule type" value="Genomic_DNA"/>
</dbReference>
<evidence type="ECO:0000256" key="1">
    <source>
        <dbReference type="SAM" id="MobiDB-lite"/>
    </source>
</evidence>
<feature type="signal peptide" evidence="2">
    <location>
        <begin position="1"/>
        <end position="20"/>
    </location>
</feature>
<reference evidence="3 4" key="1">
    <citation type="submission" date="2024-02" db="EMBL/GenBank/DDBJ databases">
        <title>A chromosome-level genome assembly of Drosophila madeirensis, a fruit fly species endemic to Madeira island.</title>
        <authorList>
            <person name="Tomihara K."/>
            <person name="Llopart A."/>
            <person name="Yamamoto D."/>
        </authorList>
    </citation>
    <scope>NUCLEOTIDE SEQUENCE [LARGE SCALE GENOMIC DNA]</scope>
    <source>
        <strain evidence="3 4">RF1</strain>
    </source>
</reference>
<sequence length="74" mass="8050">MLMALTVLIIAATAIDVVVHVQPAAVDSPLKRHRYAPFASDGNPTSQSNPRPSHKRRHSPVIQFINVSPADANR</sequence>
<organism evidence="3 4">
    <name type="scientific">Drosophila madeirensis</name>
    <name type="common">Fruit fly</name>
    <dbReference type="NCBI Taxonomy" id="30013"/>
    <lineage>
        <taxon>Eukaryota</taxon>
        <taxon>Metazoa</taxon>
        <taxon>Ecdysozoa</taxon>
        <taxon>Arthropoda</taxon>
        <taxon>Hexapoda</taxon>
        <taxon>Insecta</taxon>
        <taxon>Pterygota</taxon>
        <taxon>Neoptera</taxon>
        <taxon>Endopterygota</taxon>
        <taxon>Diptera</taxon>
        <taxon>Brachycera</taxon>
        <taxon>Muscomorpha</taxon>
        <taxon>Ephydroidea</taxon>
        <taxon>Drosophilidae</taxon>
        <taxon>Drosophila</taxon>
        <taxon>Sophophora</taxon>
    </lineage>
</organism>
<evidence type="ECO:0008006" key="5">
    <source>
        <dbReference type="Google" id="ProtNLM"/>
    </source>
</evidence>
<protein>
    <recommendedName>
        <fullName evidence="5">Secreted protein</fullName>
    </recommendedName>
</protein>
<evidence type="ECO:0000256" key="2">
    <source>
        <dbReference type="SAM" id="SignalP"/>
    </source>
</evidence>
<name>A0AAU9EVG7_DROMD</name>
<keyword evidence="4" id="KW-1185">Reference proteome</keyword>
<dbReference type="Proteomes" id="UP001500889">
    <property type="component" value="Chromosome O"/>
</dbReference>
<proteinExistence type="predicted"/>
<accession>A0AAU9EVG7</accession>
<dbReference type="AlphaFoldDB" id="A0AAU9EVG7"/>
<evidence type="ECO:0000313" key="3">
    <source>
        <dbReference type="EMBL" id="BFF90520.1"/>
    </source>
</evidence>
<gene>
    <name evidence="3" type="ORF">DMAD_09026</name>
</gene>
<keyword evidence="2" id="KW-0732">Signal</keyword>
<feature type="region of interest" description="Disordered" evidence="1">
    <location>
        <begin position="35"/>
        <end position="74"/>
    </location>
</feature>
<evidence type="ECO:0000313" key="4">
    <source>
        <dbReference type="Proteomes" id="UP001500889"/>
    </source>
</evidence>
<feature type="chain" id="PRO_5043325321" description="Secreted protein" evidence="2">
    <location>
        <begin position="21"/>
        <end position="74"/>
    </location>
</feature>
<feature type="compositionally biased region" description="Polar residues" evidence="1">
    <location>
        <begin position="42"/>
        <end position="51"/>
    </location>
</feature>